<organism evidence="2 3">
    <name type="scientific">Geotrypetes seraphini</name>
    <name type="common">Gaboon caecilian</name>
    <name type="synonym">Caecilia seraphini</name>
    <dbReference type="NCBI Taxonomy" id="260995"/>
    <lineage>
        <taxon>Eukaryota</taxon>
        <taxon>Metazoa</taxon>
        <taxon>Chordata</taxon>
        <taxon>Craniata</taxon>
        <taxon>Vertebrata</taxon>
        <taxon>Euteleostomi</taxon>
        <taxon>Amphibia</taxon>
        <taxon>Gymnophiona</taxon>
        <taxon>Geotrypetes</taxon>
    </lineage>
</organism>
<dbReference type="InParanoid" id="A0A6P8SEI0"/>
<dbReference type="KEGG" id="gsh:117367033"/>
<accession>A0A6P8SEI0</accession>
<reference evidence="3" key="1">
    <citation type="submission" date="2025-08" db="UniProtKB">
        <authorList>
            <consortium name="RefSeq"/>
        </authorList>
    </citation>
    <scope>IDENTIFICATION</scope>
</reference>
<dbReference type="Proteomes" id="UP000515159">
    <property type="component" value="Chromosome 9"/>
</dbReference>
<sequence length="242" mass="27989">MAQRSSGSENLTAAVSDFIDNHLQLLRNVSTGLIVAGVILFAKSIKMTTKFKKAIDIPEEFILKNVKLRGKLLRVTEDRLEMEHIPISLPFISSWQERMQSNGSLLVRLAGVELTENGKLWLREWLKPSEMLWFQLLRRDDSLLDCFILVNRGRFFSVCLNEEVLRQGLGRTITIEGLPQDSKQYWKFQTRLLQAELTAQKKGRGLWKEASVLEEWTKIISTNAPVQQLKRFIKWMANPFKN</sequence>
<evidence type="ECO:0000256" key="1">
    <source>
        <dbReference type="SAM" id="Phobius"/>
    </source>
</evidence>
<gene>
    <name evidence="3" type="primary">C9H3orf33</name>
</gene>
<dbReference type="FunCoup" id="A0A6P8SEI0">
    <property type="interactions" value="357"/>
</dbReference>
<dbReference type="GO" id="GO:0005615">
    <property type="term" value="C:extracellular space"/>
    <property type="evidence" value="ECO:0007669"/>
    <property type="project" value="TreeGrafter"/>
</dbReference>
<dbReference type="InterPro" id="IPR035437">
    <property type="entry name" value="SNase_OB-fold_sf"/>
</dbReference>
<evidence type="ECO:0000313" key="3">
    <source>
        <dbReference type="RefSeq" id="XP_033815118.1"/>
    </source>
</evidence>
<dbReference type="AlphaFoldDB" id="A0A6P8SEI0"/>
<dbReference type="PANTHER" id="PTHR28434">
    <property type="entry name" value="PROTEIN C3ORF33"/>
    <property type="match status" value="1"/>
</dbReference>
<name>A0A6P8SEI0_GEOSA</name>
<keyword evidence="2" id="KW-1185">Reference proteome</keyword>
<protein>
    <submittedName>
        <fullName evidence="3">Protein C3orf33 homolog isoform X1</fullName>
    </submittedName>
</protein>
<dbReference type="Gene3D" id="2.40.50.90">
    <property type="match status" value="1"/>
</dbReference>
<keyword evidence="1" id="KW-0812">Transmembrane</keyword>
<evidence type="ECO:0000313" key="2">
    <source>
        <dbReference type="Proteomes" id="UP000515159"/>
    </source>
</evidence>
<dbReference type="PANTHER" id="PTHR28434:SF1">
    <property type="entry name" value="PROTEIN C3ORF33"/>
    <property type="match status" value="1"/>
</dbReference>
<dbReference type="CTD" id="125643118"/>
<keyword evidence="1" id="KW-0472">Membrane</keyword>
<dbReference type="GeneID" id="117367033"/>
<dbReference type="RefSeq" id="XP_033815118.1">
    <property type="nucleotide sequence ID" value="XM_033959227.1"/>
</dbReference>
<keyword evidence="1" id="KW-1133">Transmembrane helix</keyword>
<dbReference type="OrthoDB" id="6220511at2759"/>
<dbReference type="SUPFAM" id="SSF50199">
    <property type="entry name" value="Staphylococcal nuclease"/>
    <property type="match status" value="1"/>
</dbReference>
<dbReference type="InterPro" id="IPR042421">
    <property type="entry name" value="C3orf33-like"/>
</dbReference>
<proteinExistence type="predicted"/>
<feature type="transmembrane region" description="Helical" evidence="1">
    <location>
        <begin position="25"/>
        <end position="42"/>
    </location>
</feature>